<dbReference type="FunFam" id="3.20.20.105:FF:000001">
    <property type="entry name" value="Queuine tRNA-ribosyltransferase"/>
    <property type="match status" value="1"/>
</dbReference>
<dbReference type="PANTHER" id="PTHR46499">
    <property type="entry name" value="QUEUINE TRNA-RIBOSYLTRANSFERASE"/>
    <property type="match status" value="1"/>
</dbReference>
<dbReference type="STRING" id="1817863.A2Y62_13355"/>
<evidence type="ECO:0000313" key="6">
    <source>
        <dbReference type="EMBL" id="OGF63599.1"/>
    </source>
</evidence>
<dbReference type="HAMAP" id="MF_00168">
    <property type="entry name" value="Q_tRNA_Tgt"/>
    <property type="match status" value="1"/>
</dbReference>
<proteinExistence type="inferred from homology"/>
<dbReference type="Gene3D" id="3.20.20.105">
    <property type="entry name" value="Queuine tRNA-ribosyltransferase-like"/>
    <property type="match status" value="1"/>
</dbReference>
<dbReference type="EMBL" id="MFGW01000160">
    <property type="protein sequence ID" value="OGF63599.1"/>
    <property type="molecule type" value="Genomic_DNA"/>
</dbReference>
<keyword evidence="3" id="KW-0819">tRNA processing</keyword>
<evidence type="ECO:0000256" key="1">
    <source>
        <dbReference type="ARBA" id="ARBA00022676"/>
    </source>
</evidence>
<feature type="non-terminal residue" evidence="6">
    <location>
        <position position="1"/>
    </location>
</feature>
<accession>A0A1F5VJG0</accession>
<reference evidence="6 7" key="1">
    <citation type="journal article" date="2016" name="Nat. Commun.">
        <title>Thousands of microbial genomes shed light on interconnected biogeochemical processes in an aquifer system.</title>
        <authorList>
            <person name="Anantharaman K."/>
            <person name="Brown C.T."/>
            <person name="Hug L.A."/>
            <person name="Sharon I."/>
            <person name="Castelle C.J."/>
            <person name="Probst A.J."/>
            <person name="Thomas B.C."/>
            <person name="Singh A."/>
            <person name="Wilkins M.J."/>
            <person name="Karaoz U."/>
            <person name="Brodie E.L."/>
            <person name="Williams K.H."/>
            <person name="Hubbard S.S."/>
            <person name="Banfield J.F."/>
        </authorList>
    </citation>
    <scope>NUCLEOTIDE SEQUENCE [LARGE SCALE GENOMIC DNA]</scope>
</reference>
<dbReference type="GO" id="GO:0005829">
    <property type="term" value="C:cytosol"/>
    <property type="evidence" value="ECO:0007669"/>
    <property type="project" value="TreeGrafter"/>
</dbReference>
<gene>
    <name evidence="6" type="ORF">A2Y62_13355</name>
</gene>
<dbReference type="SUPFAM" id="SSF51713">
    <property type="entry name" value="tRNA-guanine transglycosylase"/>
    <property type="match status" value="1"/>
</dbReference>
<dbReference type="PANTHER" id="PTHR46499:SF1">
    <property type="entry name" value="QUEUINE TRNA-RIBOSYLTRANSFERASE"/>
    <property type="match status" value="1"/>
</dbReference>
<dbReference type="GO" id="GO:0008479">
    <property type="term" value="F:tRNA-guanosine(34) queuine transglycosylase activity"/>
    <property type="evidence" value="ECO:0007669"/>
    <property type="project" value="InterPro"/>
</dbReference>
<dbReference type="NCBIfam" id="TIGR00449">
    <property type="entry name" value="tgt_general"/>
    <property type="match status" value="1"/>
</dbReference>
<name>A0A1F5VJG0_9BACT</name>
<keyword evidence="2" id="KW-0808">Transferase</keyword>
<evidence type="ECO:0000313" key="7">
    <source>
        <dbReference type="Proteomes" id="UP000178943"/>
    </source>
</evidence>
<comment type="caution">
    <text evidence="6">The sequence shown here is derived from an EMBL/GenBank/DDBJ whole genome shotgun (WGS) entry which is preliminary data.</text>
</comment>
<sequence length="359" mass="40593">RVGTLHTMHGEITTPAFMPVATVGSVKAITHKMLEELEADIILANTYHLYLRPGIDTIEKFHGLHNFMNWHKPLLTDSGGYQIFSMSQLHKIQDNGVLFQSHIDGSTHFFTPEKNIEVQQILGADIIMTIDECMPYPASYSDTKNSLEITLAWARQCKTAHNSSQQLLFGIAQGSVYKDLRARCIKELTEMNFDGYAIGGLSVGEPVEILLDIAAFCAELFPKNKPVYLMGSGTPTDIVHAVGAGIDMFDCVLPTRNARNGCLFTSTGRIIIKNQKYKYDEKPIDETCNCYTCKNFSRAYLRHLFLSKEYNSAILNSIHNLYFYLDLMKTIRNYIREGSFSHFAHSVVKSYEQEDTEET</sequence>
<evidence type="ECO:0000256" key="2">
    <source>
        <dbReference type="ARBA" id="ARBA00022679"/>
    </source>
</evidence>
<evidence type="ECO:0000256" key="4">
    <source>
        <dbReference type="ARBA" id="ARBA00050112"/>
    </source>
</evidence>
<dbReference type="InterPro" id="IPR002616">
    <property type="entry name" value="tRNA_ribo_trans-like"/>
</dbReference>
<dbReference type="Proteomes" id="UP000178943">
    <property type="component" value="Unassembled WGS sequence"/>
</dbReference>
<dbReference type="InterPro" id="IPR050076">
    <property type="entry name" value="ArchSynthase1/Queuine_TRR"/>
</dbReference>
<evidence type="ECO:0000259" key="5">
    <source>
        <dbReference type="Pfam" id="PF01702"/>
    </source>
</evidence>
<dbReference type="AlphaFoldDB" id="A0A1F5VJG0"/>
<protein>
    <submittedName>
        <fullName evidence="6">tRNA guanosine(34) transglycosylase Tgt</fullName>
    </submittedName>
</protein>
<dbReference type="GO" id="GO:0008616">
    <property type="term" value="P:tRNA queuosine(34) biosynthetic process"/>
    <property type="evidence" value="ECO:0007669"/>
    <property type="project" value="TreeGrafter"/>
</dbReference>
<organism evidence="6 7">
    <name type="scientific">Candidatus Fischerbacteria bacterium RBG_13_37_8</name>
    <dbReference type="NCBI Taxonomy" id="1817863"/>
    <lineage>
        <taxon>Bacteria</taxon>
        <taxon>Candidatus Fischeribacteriota</taxon>
    </lineage>
</organism>
<dbReference type="NCBIfam" id="TIGR00430">
    <property type="entry name" value="Q_tRNA_tgt"/>
    <property type="match status" value="1"/>
</dbReference>
<keyword evidence="1" id="KW-0328">Glycosyltransferase</keyword>
<dbReference type="InterPro" id="IPR004803">
    <property type="entry name" value="TGT"/>
</dbReference>
<dbReference type="Pfam" id="PF01702">
    <property type="entry name" value="TGT"/>
    <property type="match status" value="1"/>
</dbReference>
<feature type="domain" description="tRNA-guanine(15) transglycosylase-like" evidence="5">
    <location>
        <begin position="1"/>
        <end position="352"/>
    </location>
</feature>
<evidence type="ECO:0000256" key="3">
    <source>
        <dbReference type="ARBA" id="ARBA00022694"/>
    </source>
</evidence>
<dbReference type="InterPro" id="IPR036511">
    <property type="entry name" value="TGT-like_sf"/>
</dbReference>
<comment type="catalytic activity">
    <reaction evidence="4">
        <text>7-aminomethyl-7-carbaguanine + guanosine(34) in tRNA = 7-aminomethyl-7-carbaguanosine(34) in tRNA + guanine</text>
        <dbReference type="Rhea" id="RHEA:24104"/>
        <dbReference type="Rhea" id="RHEA-COMP:10341"/>
        <dbReference type="Rhea" id="RHEA-COMP:10342"/>
        <dbReference type="ChEBI" id="CHEBI:16235"/>
        <dbReference type="ChEBI" id="CHEBI:58703"/>
        <dbReference type="ChEBI" id="CHEBI:74269"/>
        <dbReference type="ChEBI" id="CHEBI:82833"/>
        <dbReference type="EC" id="2.4.2.29"/>
    </reaction>
</comment>